<dbReference type="Proteomes" id="UP000325440">
    <property type="component" value="Unassembled WGS sequence"/>
</dbReference>
<dbReference type="EMBL" id="CABPRJ010000002">
    <property type="protein sequence ID" value="VVC24392.1"/>
    <property type="molecule type" value="Genomic_DNA"/>
</dbReference>
<proteinExistence type="predicted"/>
<organism evidence="2 3">
    <name type="scientific">Cinara cedri</name>
    <dbReference type="NCBI Taxonomy" id="506608"/>
    <lineage>
        <taxon>Eukaryota</taxon>
        <taxon>Metazoa</taxon>
        <taxon>Ecdysozoa</taxon>
        <taxon>Arthropoda</taxon>
        <taxon>Hexapoda</taxon>
        <taxon>Insecta</taxon>
        <taxon>Pterygota</taxon>
        <taxon>Neoptera</taxon>
        <taxon>Paraneoptera</taxon>
        <taxon>Hemiptera</taxon>
        <taxon>Sternorrhyncha</taxon>
        <taxon>Aphidomorpha</taxon>
        <taxon>Aphidoidea</taxon>
        <taxon>Aphididae</taxon>
        <taxon>Lachninae</taxon>
        <taxon>Cinara</taxon>
    </lineage>
</organism>
<evidence type="ECO:0000313" key="3">
    <source>
        <dbReference type="Proteomes" id="UP000325440"/>
    </source>
</evidence>
<gene>
    <name evidence="2" type="ORF">CINCED_3A025824</name>
</gene>
<evidence type="ECO:0000256" key="1">
    <source>
        <dbReference type="SAM" id="MobiDB-lite"/>
    </source>
</evidence>
<feature type="region of interest" description="Disordered" evidence="1">
    <location>
        <begin position="47"/>
        <end position="85"/>
    </location>
</feature>
<name>A0A5E4LXZ3_9HEMI</name>
<evidence type="ECO:0000313" key="2">
    <source>
        <dbReference type="EMBL" id="VVC24392.1"/>
    </source>
</evidence>
<reference evidence="2 3" key="1">
    <citation type="submission" date="2019-08" db="EMBL/GenBank/DDBJ databases">
        <authorList>
            <person name="Alioto T."/>
            <person name="Alioto T."/>
            <person name="Gomez Garrido J."/>
        </authorList>
    </citation>
    <scope>NUCLEOTIDE SEQUENCE [LARGE SCALE GENOMIC DNA]</scope>
</reference>
<protein>
    <submittedName>
        <fullName evidence="2">Uncharacterized protein</fullName>
    </submittedName>
</protein>
<accession>A0A5E4LXZ3</accession>
<keyword evidence="3" id="KW-1185">Reference proteome</keyword>
<dbReference type="AlphaFoldDB" id="A0A5E4LXZ3"/>
<sequence>MVNKDSILDTYGYGLISSDEVEDEINFNTINEDENIIVNNNLTKKLNENSYSENDPEEYYDNDKDPEYNPLKNVQSDNTSKQLEDKDICGLDDQIEVNLSNEKKSDQRFKLPSISNQAAQ</sequence>
<feature type="compositionally biased region" description="Polar residues" evidence="1">
    <location>
        <begin position="72"/>
        <end position="81"/>
    </location>
</feature>
<feature type="region of interest" description="Disordered" evidence="1">
    <location>
        <begin position="101"/>
        <end position="120"/>
    </location>
</feature>